<feature type="compositionally biased region" description="Polar residues" evidence="1">
    <location>
        <begin position="131"/>
        <end position="146"/>
    </location>
</feature>
<organism evidence="2 3">
    <name type="scientific">Xenotaenia resolanae</name>
    <dbReference type="NCBI Taxonomy" id="208358"/>
    <lineage>
        <taxon>Eukaryota</taxon>
        <taxon>Metazoa</taxon>
        <taxon>Chordata</taxon>
        <taxon>Craniata</taxon>
        <taxon>Vertebrata</taxon>
        <taxon>Euteleostomi</taxon>
        <taxon>Actinopterygii</taxon>
        <taxon>Neopterygii</taxon>
        <taxon>Teleostei</taxon>
        <taxon>Neoteleostei</taxon>
        <taxon>Acanthomorphata</taxon>
        <taxon>Ovalentaria</taxon>
        <taxon>Atherinomorphae</taxon>
        <taxon>Cyprinodontiformes</taxon>
        <taxon>Goodeidae</taxon>
        <taxon>Xenotaenia</taxon>
    </lineage>
</organism>
<reference evidence="2 3" key="1">
    <citation type="submission" date="2021-06" db="EMBL/GenBank/DDBJ databases">
        <authorList>
            <person name="Palmer J.M."/>
        </authorList>
    </citation>
    <scope>NUCLEOTIDE SEQUENCE [LARGE SCALE GENOMIC DNA]</scope>
    <source>
        <strain evidence="2 3">XR_2019</strain>
        <tissue evidence="2">Muscle</tissue>
    </source>
</reference>
<accession>A0ABV0VWG6</accession>
<comment type="caution">
    <text evidence="2">The sequence shown here is derived from an EMBL/GenBank/DDBJ whole genome shotgun (WGS) entry which is preliminary data.</text>
</comment>
<feature type="compositionally biased region" description="Polar residues" evidence="1">
    <location>
        <begin position="60"/>
        <end position="75"/>
    </location>
</feature>
<feature type="region of interest" description="Disordered" evidence="1">
    <location>
        <begin position="22"/>
        <end position="152"/>
    </location>
</feature>
<dbReference type="EMBL" id="JAHRIM010012583">
    <property type="protein sequence ID" value="MEQ2261269.1"/>
    <property type="molecule type" value="Genomic_DNA"/>
</dbReference>
<gene>
    <name evidence="2" type="ORF">XENORESO_008062</name>
</gene>
<evidence type="ECO:0000313" key="2">
    <source>
        <dbReference type="EMBL" id="MEQ2261269.1"/>
    </source>
</evidence>
<name>A0ABV0VWG6_9TELE</name>
<evidence type="ECO:0000256" key="1">
    <source>
        <dbReference type="SAM" id="MobiDB-lite"/>
    </source>
</evidence>
<keyword evidence="3" id="KW-1185">Reference proteome</keyword>
<dbReference type="Proteomes" id="UP001444071">
    <property type="component" value="Unassembled WGS sequence"/>
</dbReference>
<protein>
    <submittedName>
        <fullName evidence="2">Uncharacterized protein</fullName>
    </submittedName>
</protein>
<proteinExistence type="predicted"/>
<sequence>MDIVPSLTLPIHTLYSQVQVPIPQTKEGGKKRGLPGPNKPANSLHHTPTTTHHHHCNDSLGRNNNQLSSTVTAQPIQMPVTTHPKRGHNPHPPHMLQPFHTSTAEVPQHAGSTHFRKAHPAAPTRPASPFTKASHNQKARSFSRPPTSEGKQ</sequence>
<evidence type="ECO:0000313" key="3">
    <source>
        <dbReference type="Proteomes" id="UP001444071"/>
    </source>
</evidence>